<dbReference type="Pfam" id="PF24883">
    <property type="entry name" value="NPHP3_N"/>
    <property type="match status" value="1"/>
</dbReference>
<gene>
    <name evidence="3" type="ORF">TWF694_004689</name>
</gene>
<evidence type="ECO:0000259" key="2">
    <source>
        <dbReference type="Pfam" id="PF24883"/>
    </source>
</evidence>
<protein>
    <recommendedName>
        <fullName evidence="2">Nephrocystin 3-like N-terminal domain-containing protein</fullName>
    </recommendedName>
</protein>
<name>A0AAV9WW82_9PEZI</name>
<dbReference type="AlphaFoldDB" id="A0AAV9WW82"/>
<dbReference type="PANTHER" id="PTHR10039:SF14">
    <property type="entry name" value="NACHT DOMAIN-CONTAINING PROTEIN"/>
    <property type="match status" value="1"/>
</dbReference>
<organism evidence="3 4">
    <name type="scientific">Orbilia ellipsospora</name>
    <dbReference type="NCBI Taxonomy" id="2528407"/>
    <lineage>
        <taxon>Eukaryota</taxon>
        <taxon>Fungi</taxon>
        <taxon>Dikarya</taxon>
        <taxon>Ascomycota</taxon>
        <taxon>Pezizomycotina</taxon>
        <taxon>Orbiliomycetes</taxon>
        <taxon>Orbiliales</taxon>
        <taxon>Orbiliaceae</taxon>
        <taxon>Orbilia</taxon>
    </lineage>
</organism>
<proteinExistence type="predicted"/>
<sequence length="445" mass="50645">MISIGLAELLTLPSKINTTVVYFFCQNADYQLNNIEAVIKGLILQLVDQHIDLKESLRRRWDTQNERFYENLSTWRQLWDVFLEILERCKSQRVYVIIDALDECQDNSKMEEFLTSIIRTGLDNPLKIKWLLTSRPLDAERRLQPGSDQLLLSLDLNLTNVSGAVKEYITSKTKELDRLHGYGEILRLALEAELSARAEGTYLWVNLVCRRLETVPKDKTLSTIQEFPTGLDAFYKRILNQILDGNPKIVNACVKLLRLVSLAYRPLKIAEMDSVACMVNTHELIDRCASILKVQEETIEFVHKSAQDYVSKAEELKSGSYDYYSHGEIAINCLSRLTEKLKPNLADLPQPNFNVSPGEATGNLLVTSLNYAASFWAKHLEAAQLTTEIEAALNEHGLLHKFLKTKFLEWLECLSLLTELSHAVDAVNSLPKSKIVSHLENIPLL</sequence>
<dbReference type="Gene3D" id="3.40.50.300">
    <property type="entry name" value="P-loop containing nucleotide triphosphate hydrolases"/>
    <property type="match status" value="1"/>
</dbReference>
<evidence type="ECO:0000313" key="3">
    <source>
        <dbReference type="EMBL" id="KAK6527709.1"/>
    </source>
</evidence>
<evidence type="ECO:0000256" key="1">
    <source>
        <dbReference type="ARBA" id="ARBA00022737"/>
    </source>
</evidence>
<reference evidence="3 4" key="1">
    <citation type="submission" date="2019-10" db="EMBL/GenBank/DDBJ databases">
        <authorList>
            <person name="Palmer J.M."/>
        </authorList>
    </citation>
    <scope>NUCLEOTIDE SEQUENCE [LARGE SCALE GENOMIC DNA]</scope>
    <source>
        <strain evidence="3 4">TWF694</strain>
    </source>
</reference>
<dbReference type="InterPro" id="IPR056884">
    <property type="entry name" value="NPHP3-like_N"/>
</dbReference>
<feature type="domain" description="Nephrocystin 3-like N-terminal" evidence="2">
    <location>
        <begin position="16"/>
        <end position="135"/>
    </location>
</feature>
<keyword evidence="4" id="KW-1185">Reference proteome</keyword>
<dbReference type="PANTHER" id="PTHR10039">
    <property type="entry name" value="AMELOGENIN"/>
    <property type="match status" value="1"/>
</dbReference>
<comment type="caution">
    <text evidence="3">The sequence shown here is derived from an EMBL/GenBank/DDBJ whole genome shotgun (WGS) entry which is preliminary data.</text>
</comment>
<dbReference type="Proteomes" id="UP001365542">
    <property type="component" value="Unassembled WGS sequence"/>
</dbReference>
<keyword evidence="1" id="KW-0677">Repeat</keyword>
<evidence type="ECO:0000313" key="4">
    <source>
        <dbReference type="Proteomes" id="UP001365542"/>
    </source>
</evidence>
<dbReference type="EMBL" id="JAVHJO010000015">
    <property type="protein sequence ID" value="KAK6527709.1"/>
    <property type="molecule type" value="Genomic_DNA"/>
</dbReference>
<dbReference type="InterPro" id="IPR027417">
    <property type="entry name" value="P-loop_NTPase"/>
</dbReference>
<accession>A0AAV9WW82</accession>